<keyword evidence="2" id="KW-1185">Reference proteome</keyword>
<name>A0ABX9BL77_9BACL</name>
<evidence type="ECO:0000313" key="2">
    <source>
        <dbReference type="Proteomes" id="UP000248827"/>
    </source>
</evidence>
<dbReference type="Proteomes" id="UP000248827">
    <property type="component" value="Unassembled WGS sequence"/>
</dbReference>
<protein>
    <recommendedName>
        <fullName evidence="3">ACT domain-containing protein</fullName>
    </recommendedName>
</protein>
<organism evidence="1 2">
    <name type="scientific">Paenibacillus pabuli</name>
    <dbReference type="NCBI Taxonomy" id="1472"/>
    <lineage>
        <taxon>Bacteria</taxon>
        <taxon>Bacillati</taxon>
        <taxon>Bacillota</taxon>
        <taxon>Bacilli</taxon>
        <taxon>Bacillales</taxon>
        <taxon>Paenibacillaceae</taxon>
        <taxon>Paenibacillus</taxon>
    </lineage>
</organism>
<evidence type="ECO:0008006" key="3">
    <source>
        <dbReference type="Google" id="ProtNLM"/>
    </source>
</evidence>
<comment type="caution">
    <text evidence="1">The sequence shown here is derived from an EMBL/GenBank/DDBJ whole genome shotgun (WGS) entry which is preliminary data.</text>
</comment>
<proteinExistence type="predicted"/>
<sequence length="57" mass="6385">MRVTAIEKILREKIFSVRSIFSTSASSKSWTFLSLSVEAEGGALTNMRGVIKEFKVF</sequence>
<reference evidence="1 2" key="1">
    <citation type="submission" date="2018-06" db="EMBL/GenBank/DDBJ databases">
        <title>Freshwater and sediment microbial communities from various areas in North America, analyzing microbe dynamics in response to fracking.</title>
        <authorList>
            <person name="Lamendella R."/>
        </authorList>
    </citation>
    <scope>NUCLEOTIDE SEQUENCE [LARGE SCALE GENOMIC DNA]</scope>
    <source>
        <strain evidence="1 2">NG-13</strain>
    </source>
</reference>
<gene>
    <name evidence="1" type="ORF">DET54_105259</name>
</gene>
<dbReference type="EMBL" id="QLLI01000005">
    <property type="protein sequence ID" value="RAI97295.1"/>
    <property type="molecule type" value="Genomic_DNA"/>
</dbReference>
<evidence type="ECO:0000313" key="1">
    <source>
        <dbReference type="EMBL" id="RAI97295.1"/>
    </source>
</evidence>
<accession>A0ABX9BL77</accession>